<dbReference type="PROSITE" id="PS01360">
    <property type="entry name" value="ZF_MYND_1"/>
    <property type="match status" value="1"/>
</dbReference>
<proteinExistence type="predicted"/>
<dbReference type="Pfam" id="PF01753">
    <property type="entry name" value="zf-MYND"/>
    <property type="match status" value="1"/>
</dbReference>
<keyword evidence="2 4" id="KW-0863">Zinc-finger</keyword>
<protein>
    <recommendedName>
        <fullName evidence="5">MYND-type domain-containing protein</fullName>
    </recommendedName>
</protein>
<organism evidence="6 7">
    <name type="scientific">Lachnellula cervina</name>
    <dbReference type="NCBI Taxonomy" id="1316786"/>
    <lineage>
        <taxon>Eukaryota</taxon>
        <taxon>Fungi</taxon>
        <taxon>Dikarya</taxon>
        <taxon>Ascomycota</taxon>
        <taxon>Pezizomycotina</taxon>
        <taxon>Leotiomycetes</taxon>
        <taxon>Helotiales</taxon>
        <taxon>Lachnaceae</taxon>
        <taxon>Lachnellula</taxon>
    </lineage>
</organism>
<evidence type="ECO:0000256" key="1">
    <source>
        <dbReference type="ARBA" id="ARBA00022723"/>
    </source>
</evidence>
<dbReference type="OrthoDB" id="432970at2759"/>
<dbReference type="EMBL" id="QGMG01000153">
    <property type="protein sequence ID" value="TVY56537.1"/>
    <property type="molecule type" value="Genomic_DNA"/>
</dbReference>
<dbReference type="GO" id="GO:0008270">
    <property type="term" value="F:zinc ion binding"/>
    <property type="evidence" value="ECO:0007669"/>
    <property type="project" value="UniProtKB-KW"/>
</dbReference>
<dbReference type="Proteomes" id="UP000481288">
    <property type="component" value="Unassembled WGS sequence"/>
</dbReference>
<keyword evidence="1" id="KW-0479">Metal-binding</keyword>
<dbReference type="InterPro" id="IPR024119">
    <property type="entry name" value="TF_DEAF-1"/>
</dbReference>
<dbReference type="PANTHER" id="PTHR10237:SF14">
    <property type="entry name" value="MYND-TYPE DOMAIN-CONTAINING PROTEIN"/>
    <property type="match status" value="1"/>
</dbReference>
<dbReference type="PROSITE" id="PS50865">
    <property type="entry name" value="ZF_MYND_2"/>
    <property type="match status" value="1"/>
</dbReference>
<evidence type="ECO:0000256" key="3">
    <source>
        <dbReference type="ARBA" id="ARBA00022833"/>
    </source>
</evidence>
<sequence length="405" mass="44010">MADTVTSFNRLNRPERAPSGLVGNHWYFAIRHVPLQPAGDIVQIINPESHFQVCTDRSQILSLPNLAAQADVIVPLLLETFIKGVHRGPGGLPTVSDPQVPSFAPFSWGTRSPGLARAVETKLRALGVRADLCTVQPGTKEQDEAADESWSKVMDVLINNLETADPNQASQGGSICGSCKKDSSWFSAGLMKCSRCNTQSYCSRDCQKKDWKQHKKSCGQRGTSDGQQSSSMTGQALDPVDYYHKVAHTVPEAKVLADSINLPLPPRGGGLSKPIRALVITGKDTPQNLQLLLGPNWQSASSTWGDARIDVLLDAPIGSPSYAFHSPIDDRALVSSPRPASVEETAKIQTVREIQRAIRTRVGTSRRPNSQDMAAILPTFGKNWPAMLPDYQLAVNTMDQGVLVR</sequence>
<dbReference type="GO" id="GO:0005634">
    <property type="term" value="C:nucleus"/>
    <property type="evidence" value="ECO:0007669"/>
    <property type="project" value="TreeGrafter"/>
</dbReference>
<evidence type="ECO:0000256" key="4">
    <source>
        <dbReference type="PROSITE-ProRule" id="PRU00134"/>
    </source>
</evidence>
<evidence type="ECO:0000313" key="6">
    <source>
        <dbReference type="EMBL" id="TVY56537.1"/>
    </source>
</evidence>
<accession>A0A7D8UVM2</accession>
<dbReference type="GO" id="GO:0000981">
    <property type="term" value="F:DNA-binding transcription factor activity, RNA polymerase II-specific"/>
    <property type="evidence" value="ECO:0007669"/>
    <property type="project" value="TreeGrafter"/>
</dbReference>
<dbReference type="Gene3D" id="6.10.140.2220">
    <property type="match status" value="1"/>
</dbReference>
<dbReference type="AlphaFoldDB" id="A0A7D8UVM2"/>
<keyword evidence="7" id="KW-1185">Reference proteome</keyword>
<evidence type="ECO:0000256" key="2">
    <source>
        <dbReference type="ARBA" id="ARBA00022771"/>
    </source>
</evidence>
<evidence type="ECO:0000313" key="7">
    <source>
        <dbReference type="Proteomes" id="UP000481288"/>
    </source>
</evidence>
<name>A0A7D8UVM2_9HELO</name>
<gene>
    <name evidence="6" type="ORF">LCER1_G001809</name>
</gene>
<keyword evidence="3" id="KW-0862">Zinc</keyword>
<comment type="caution">
    <text evidence="6">The sequence shown here is derived from an EMBL/GenBank/DDBJ whole genome shotgun (WGS) entry which is preliminary data.</text>
</comment>
<evidence type="ECO:0000259" key="5">
    <source>
        <dbReference type="PROSITE" id="PS50865"/>
    </source>
</evidence>
<feature type="domain" description="MYND-type" evidence="5">
    <location>
        <begin position="176"/>
        <end position="218"/>
    </location>
</feature>
<dbReference type="InterPro" id="IPR002893">
    <property type="entry name" value="Znf_MYND"/>
</dbReference>
<dbReference type="SUPFAM" id="SSF144232">
    <property type="entry name" value="HIT/MYND zinc finger-like"/>
    <property type="match status" value="1"/>
</dbReference>
<reference evidence="6 7" key="1">
    <citation type="submission" date="2018-05" db="EMBL/GenBank/DDBJ databases">
        <title>Whole genome sequencing for identification of molecular markers to develop diagnostic detection tools for the regulated plant pathogen Lachnellula willkommii.</title>
        <authorList>
            <person name="Giroux E."/>
            <person name="Bilodeau G."/>
        </authorList>
    </citation>
    <scope>NUCLEOTIDE SEQUENCE [LARGE SCALE GENOMIC DNA]</scope>
    <source>
        <strain evidence="6 7">CBS 625.97</strain>
    </source>
</reference>
<dbReference type="PANTHER" id="PTHR10237">
    <property type="entry name" value="DEFORMED EPIDERMAL AUTOREGULATORY FACTOR 1 HOMOLOG SUPPRESSIN"/>
    <property type="match status" value="1"/>
</dbReference>